<organism evidence="2 3">
    <name type="scientific">Staphylococcus gallinarum</name>
    <dbReference type="NCBI Taxonomy" id="1293"/>
    <lineage>
        <taxon>Bacteria</taxon>
        <taxon>Bacillati</taxon>
        <taxon>Bacillota</taxon>
        <taxon>Bacilli</taxon>
        <taxon>Bacillales</taxon>
        <taxon>Staphylococcaceae</taxon>
        <taxon>Staphylococcus</taxon>
    </lineage>
</organism>
<gene>
    <name evidence="2" type="ORF">NCTC12195_04243</name>
</gene>
<dbReference type="AlphaFoldDB" id="A0A380FN01"/>
<keyword evidence="1" id="KW-1133">Transmembrane helix</keyword>
<dbReference type="Proteomes" id="UP000255277">
    <property type="component" value="Unassembled WGS sequence"/>
</dbReference>
<keyword evidence="1" id="KW-0472">Membrane</keyword>
<proteinExistence type="predicted"/>
<reference evidence="2 3" key="1">
    <citation type="submission" date="2018-06" db="EMBL/GenBank/DDBJ databases">
        <authorList>
            <consortium name="Pathogen Informatics"/>
            <person name="Doyle S."/>
        </authorList>
    </citation>
    <scope>NUCLEOTIDE SEQUENCE [LARGE SCALE GENOMIC DNA]</scope>
    <source>
        <strain evidence="2 3">NCTC12195</strain>
    </source>
</reference>
<accession>A0A380FN01</accession>
<name>A0A380FN01_STAGA</name>
<evidence type="ECO:0000313" key="3">
    <source>
        <dbReference type="Proteomes" id="UP000255277"/>
    </source>
</evidence>
<protein>
    <submittedName>
        <fullName evidence="2">Proton sodium-glutamate symport protein</fullName>
    </submittedName>
</protein>
<keyword evidence="1" id="KW-0812">Transmembrane</keyword>
<feature type="transmembrane region" description="Helical" evidence="1">
    <location>
        <begin position="7"/>
        <end position="28"/>
    </location>
</feature>
<evidence type="ECO:0000313" key="2">
    <source>
        <dbReference type="EMBL" id="SUM34716.1"/>
    </source>
</evidence>
<evidence type="ECO:0000256" key="1">
    <source>
        <dbReference type="SAM" id="Phobius"/>
    </source>
</evidence>
<sequence length="37" mass="4126">MAIFRKISLPMQVVIALVLGVIVGLLLYGHEELVNYI</sequence>
<dbReference type="EMBL" id="UHDK01000001">
    <property type="protein sequence ID" value="SUM34716.1"/>
    <property type="molecule type" value="Genomic_DNA"/>
</dbReference>